<gene>
    <name evidence="2" type="ORF">E2562_022524</name>
    <name evidence="3" type="ORF">E2562_022526</name>
</gene>
<organism evidence="3 4">
    <name type="scientific">Oryza meyeriana var. granulata</name>
    <dbReference type="NCBI Taxonomy" id="110450"/>
    <lineage>
        <taxon>Eukaryota</taxon>
        <taxon>Viridiplantae</taxon>
        <taxon>Streptophyta</taxon>
        <taxon>Embryophyta</taxon>
        <taxon>Tracheophyta</taxon>
        <taxon>Spermatophyta</taxon>
        <taxon>Magnoliopsida</taxon>
        <taxon>Liliopsida</taxon>
        <taxon>Poales</taxon>
        <taxon>Poaceae</taxon>
        <taxon>BOP clade</taxon>
        <taxon>Oryzoideae</taxon>
        <taxon>Oryzeae</taxon>
        <taxon>Oryzinae</taxon>
        <taxon>Oryza</taxon>
        <taxon>Oryza meyeriana</taxon>
    </lineage>
</organism>
<evidence type="ECO:0000313" key="2">
    <source>
        <dbReference type="EMBL" id="KAF0889278.1"/>
    </source>
</evidence>
<dbReference type="PANTHER" id="PTHR33074">
    <property type="entry name" value="EXPRESSED PROTEIN-RELATED"/>
    <property type="match status" value="1"/>
</dbReference>
<reference evidence="3 4" key="1">
    <citation type="submission" date="2019-11" db="EMBL/GenBank/DDBJ databases">
        <title>Whole genome sequence of Oryza granulata.</title>
        <authorList>
            <person name="Li W."/>
        </authorList>
    </citation>
    <scope>NUCLEOTIDE SEQUENCE [LARGE SCALE GENOMIC DNA]</scope>
    <source>
        <strain evidence="4">cv. Menghai</strain>
        <tissue evidence="3">Leaf</tissue>
    </source>
</reference>
<comment type="caution">
    <text evidence="3">The sequence shown here is derived from an EMBL/GenBank/DDBJ whole genome shotgun (WGS) entry which is preliminary data.</text>
</comment>
<protein>
    <recommendedName>
        <fullName evidence="1">DUF1618 domain-containing protein</fullName>
    </recommendedName>
</protein>
<feature type="domain" description="DUF1618" evidence="1">
    <location>
        <begin position="3"/>
        <end position="102"/>
    </location>
</feature>
<dbReference type="Proteomes" id="UP000479710">
    <property type="component" value="Unassembled WGS sequence"/>
</dbReference>
<dbReference type="EMBL" id="SPHZ02000012">
    <property type="protein sequence ID" value="KAF0889278.1"/>
    <property type="molecule type" value="Genomic_DNA"/>
</dbReference>
<sequence length="150" mass="17450">MECLWLYRGVSIIDAGRELRFIDVARHDGLGFQPLKRGTGFTVACYTLMFGERNRHQRRRAMESEDYKITSDELWSLNTPECLPRSVLMFPQVNIDRPHVVHFLVPELRYVIKKIWVVAIDMDTKTVEGLKTEDANLTYAKSEFPVLPPH</sequence>
<dbReference type="InterPro" id="IPR011676">
    <property type="entry name" value="DUF1618"/>
</dbReference>
<evidence type="ECO:0000259" key="1">
    <source>
        <dbReference type="Pfam" id="PF07762"/>
    </source>
</evidence>
<name>A0A6G1BMX2_9ORYZ</name>
<dbReference type="AlphaFoldDB" id="A0A6G1BMX2"/>
<evidence type="ECO:0000313" key="4">
    <source>
        <dbReference type="Proteomes" id="UP000479710"/>
    </source>
</evidence>
<evidence type="ECO:0000313" key="3">
    <source>
        <dbReference type="EMBL" id="KAF0889280.1"/>
    </source>
</evidence>
<dbReference type="EMBL" id="SPHZ02000012">
    <property type="protein sequence ID" value="KAF0889280.1"/>
    <property type="molecule type" value="Genomic_DNA"/>
</dbReference>
<dbReference type="PANTHER" id="PTHR33074:SF128">
    <property type="entry name" value="EXPRESSED PROTEIN"/>
    <property type="match status" value="1"/>
</dbReference>
<keyword evidence="4" id="KW-1185">Reference proteome</keyword>
<proteinExistence type="predicted"/>
<dbReference type="Pfam" id="PF07762">
    <property type="entry name" value="DUF1618"/>
    <property type="match status" value="1"/>
</dbReference>
<dbReference type="OrthoDB" id="662120at2759"/>
<accession>A0A6G1BMX2</accession>